<name>A0ABP3VG73_9BURK</name>
<keyword evidence="2" id="KW-1185">Reference proteome</keyword>
<dbReference type="Proteomes" id="UP001500279">
    <property type="component" value="Unassembled WGS sequence"/>
</dbReference>
<gene>
    <name evidence="1" type="ORF">GCM10009107_34560</name>
</gene>
<evidence type="ECO:0000313" key="1">
    <source>
        <dbReference type="EMBL" id="GAA0756253.1"/>
    </source>
</evidence>
<accession>A0ABP3VG73</accession>
<dbReference type="EMBL" id="BAAAEW010000022">
    <property type="protein sequence ID" value="GAA0756253.1"/>
    <property type="molecule type" value="Genomic_DNA"/>
</dbReference>
<sequence>MSAEDEAMLAQNQCMPDGLQPEDVATMVLFRASDDGKMCTAQE</sequence>
<proteinExistence type="predicted"/>
<comment type="caution">
    <text evidence="1">The sequence shown here is derived from an EMBL/GenBank/DDBJ whole genome shotgun (WGS) entry which is preliminary data.</text>
</comment>
<reference evidence="2" key="1">
    <citation type="journal article" date="2019" name="Int. J. Syst. Evol. Microbiol.">
        <title>The Global Catalogue of Microorganisms (GCM) 10K type strain sequencing project: providing services to taxonomists for standard genome sequencing and annotation.</title>
        <authorList>
            <consortium name="The Broad Institute Genomics Platform"/>
            <consortium name="The Broad Institute Genome Sequencing Center for Infectious Disease"/>
            <person name="Wu L."/>
            <person name="Ma J."/>
        </authorList>
    </citation>
    <scope>NUCLEOTIDE SEQUENCE [LARGE SCALE GENOMIC DNA]</scope>
    <source>
        <strain evidence="2">JCM 15503</strain>
    </source>
</reference>
<organism evidence="1 2">
    <name type="scientific">Ideonella azotifigens</name>
    <dbReference type="NCBI Taxonomy" id="513160"/>
    <lineage>
        <taxon>Bacteria</taxon>
        <taxon>Pseudomonadati</taxon>
        <taxon>Pseudomonadota</taxon>
        <taxon>Betaproteobacteria</taxon>
        <taxon>Burkholderiales</taxon>
        <taxon>Sphaerotilaceae</taxon>
        <taxon>Ideonella</taxon>
    </lineage>
</organism>
<evidence type="ECO:0000313" key="2">
    <source>
        <dbReference type="Proteomes" id="UP001500279"/>
    </source>
</evidence>
<protein>
    <submittedName>
        <fullName evidence="1">Uncharacterized protein</fullName>
    </submittedName>
</protein>